<protein>
    <submittedName>
        <fullName evidence="2">Uncharacterized protein</fullName>
    </submittedName>
</protein>
<organism evidence="2 3">
    <name type="scientific">Clostridium weizhouense</name>
    <dbReference type="NCBI Taxonomy" id="2859781"/>
    <lineage>
        <taxon>Bacteria</taxon>
        <taxon>Bacillati</taxon>
        <taxon>Bacillota</taxon>
        <taxon>Clostridia</taxon>
        <taxon>Eubacteriales</taxon>
        <taxon>Clostridiaceae</taxon>
        <taxon>Clostridium</taxon>
    </lineage>
</organism>
<keyword evidence="3" id="KW-1185">Reference proteome</keyword>
<evidence type="ECO:0000313" key="2">
    <source>
        <dbReference type="EMBL" id="MBW6411934.1"/>
    </source>
</evidence>
<dbReference type="RefSeq" id="WP_219781398.1">
    <property type="nucleotide sequence ID" value="NZ_JAHXPT010000026.1"/>
</dbReference>
<sequence>MKKIIKIVLILISIITFLILIDIFTMTVTVRKVTKDIKTVEGSKEPLDSTTSEIYCQYLTGDCEDGDWVVIGKDGILFNRDNKKWDRIIVIGNVPKKINHRILGNILVFEGKYLGVKKKKGYNYDCKIFKAENWFIKYPIERISVEEYYPKDGLSLADILDAESMPVREIMEYEN</sequence>
<reference evidence="2 3" key="1">
    <citation type="submission" date="2021-07" db="EMBL/GenBank/DDBJ databases">
        <title>Clostridium weizhouense sp. nov., an anaerobic bacterium isolated from activated sludge of Petroleum wastewater.</title>
        <authorList>
            <person name="Li Q."/>
        </authorList>
    </citation>
    <scope>NUCLEOTIDE SEQUENCE [LARGE SCALE GENOMIC DNA]</scope>
    <source>
        <strain evidence="2 3">YB-6</strain>
    </source>
</reference>
<comment type="caution">
    <text evidence="2">The sequence shown here is derived from an EMBL/GenBank/DDBJ whole genome shotgun (WGS) entry which is preliminary data.</text>
</comment>
<dbReference type="Proteomes" id="UP001519921">
    <property type="component" value="Unassembled WGS sequence"/>
</dbReference>
<proteinExistence type="predicted"/>
<keyword evidence="1" id="KW-0472">Membrane</keyword>
<name>A0ABS7ATN1_9CLOT</name>
<keyword evidence="1" id="KW-0812">Transmembrane</keyword>
<accession>A0ABS7ATN1</accession>
<dbReference type="EMBL" id="JAHXPT010000026">
    <property type="protein sequence ID" value="MBW6411934.1"/>
    <property type="molecule type" value="Genomic_DNA"/>
</dbReference>
<evidence type="ECO:0000313" key="3">
    <source>
        <dbReference type="Proteomes" id="UP001519921"/>
    </source>
</evidence>
<evidence type="ECO:0000256" key="1">
    <source>
        <dbReference type="SAM" id="Phobius"/>
    </source>
</evidence>
<feature type="transmembrane region" description="Helical" evidence="1">
    <location>
        <begin position="7"/>
        <end position="28"/>
    </location>
</feature>
<gene>
    <name evidence="2" type="ORF">KYD98_17805</name>
</gene>
<keyword evidence="1" id="KW-1133">Transmembrane helix</keyword>